<evidence type="ECO:0000313" key="3">
    <source>
        <dbReference type="EMBL" id="MDY0743302.1"/>
    </source>
</evidence>
<keyword evidence="3" id="KW-0540">Nuclease</keyword>
<evidence type="ECO:0000313" key="4">
    <source>
        <dbReference type="Proteomes" id="UP001285263"/>
    </source>
</evidence>
<gene>
    <name evidence="3" type="primary">tssJ</name>
    <name evidence="3" type="ORF">SNE35_02235</name>
</gene>
<dbReference type="GO" id="GO:0004519">
    <property type="term" value="F:endonuclease activity"/>
    <property type="evidence" value="ECO:0007669"/>
    <property type="project" value="UniProtKB-KW"/>
</dbReference>
<feature type="compositionally biased region" description="Polar residues" evidence="1">
    <location>
        <begin position="31"/>
        <end position="48"/>
    </location>
</feature>
<dbReference type="PANTHER" id="PTHR37625:SF4">
    <property type="entry name" value="OUTER MEMBRANE LIPOPROTEIN"/>
    <property type="match status" value="1"/>
</dbReference>
<dbReference type="InterPro" id="IPR017734">
    <property type="entry name" value="T6SS_SciN"/>
</dbReference>
<name>A0ABU5DAJ2_9BURK</name>
<dbReference type="NCBIfam" id="TIGR03352">
    <property type="entry name" value="VI_chp_3"/>
    <property type="match status" value="1"/>
</dbReference>
<comment type="caution">
    <text evidence="3">The sequence shown here is derived from an EMBL/GenBank/DDBJ whole genome shotgun (WGS) entry which is preliminary data.</text>
</comment>
<keyword evidence="4" id="KW-1185">Reference proteome</keyword>
<evidence type="ECO:0000256" key="1">
    <source>
        <dbReference type="SAM" id="MobiDB-lite"/>
    </source>
</evidence>
<organism evidence="3 4">
    <name type="scientific">Roseateles agri</name>
    <dbReference type="NCBI Taxonomy" id="3098619"/>
    <lineage>
        <taxon>Bacteria</taxon>
        <taxon>Pseudomonadati</taxon>
        <taxon>Pseudomonadota</taxon>
        <taxon>Betaproteobacteria</taxon>
        <taxon>Burkholderiales</taxon>
        <taxon>Sphaerotilaceae</taxon>
        <taxon>Roseateles</taxon>
    </lineage>
</organism>
<protein>
    <submittedName>
        <fullName evidence="3">Type VI secretion system lipoprotein TssJ</fullName>
    </submittedName>
</protein>
<dbReference type="EMBL" id="JAXCLA010000001">
    <property type="protein sequence ID" value="MDY0743302.1"/>
    <property type="molecule type" value="Genomic_DNA"/>
</dbReference>
<feature type="signal peptide" evidence="2">
    <location>
        <begin position="1"/>
        <end position="21"/>
    </location>
</feature>
<dbReference type="InterPro" id="IPR038706">
    <property type="entry name" value="Type_VI_SciN-like_sf"/>
</dbReference>
<keyword evidence="3" id="KW-0378">Hydrolase</keyword>
<keyword evidence="3" id="KW-0255">Endonuclease</keyword>
<keyword evidence="3" id="KW-0449">Lipoprotein</keyword>
<feature type="region of interest" description="Disordered" evidence="1">
    <location>
        <begin position="26"/>
        <end position="48"/>
    </location>
</feature>
<dbReference type="Pfam" id="PF12790">
    <property type="entry name" value="T6SS-SciN"/>
    <property type="match status" value="1"/>
</dbReference>
<reference evidence="3 4" key="1">
    <citation type="submission" date="2023-11" db="EMBL/GenBank/DDBJ databases">
        <title>Paucibacter sp. nov., isolated from fresh soil in Korea.</title>
        <authorList>
            <person name="Le N.T.T."/>
        </authorList>
    </citation>
    <scope>NUCLEOTIDE SEQUENCE [LARGE SCALE GENOMIC DNA]</scope>
    <source>
        <strain evidence="3 4">R3-3</strain>
    </source>
</reference>
<dbReference type="RefSeq" id="WP_320421168.1">
    <property type="nucleotide sequence ID" value="NZ_JAXCLA010000001.1"/>
</dbReference>
<sequence length="157" mass="16738">MTSASRILLSVLACTAALALAGCGSSPPKPTQLSGTIKASPAVNPSASARPSPLLLRVYELKTDAAFGKADFMALYQRDQAELAADLVAREEYMLSPGETRSFTKKLAPETRFIGVLAAYRDLEHAVWRKVVPVPPGEKLQAVIQADALSVDVTVKK</sequence>
<dbReference type="Proteomes" id="UP001285263">
    <property type="component" value="Unassembled WGS sequence"/>
</dbReference>
<dbReference type="PANTHER" id="PTHR37625">
    <property type="entry name" value="OUTER MEMBRANE LIPOPROTEIN-RELATED"/>
    <property type="match status" value="1"/>
</dbReference>
<dbReference type="PROSITE" id="PS51257">
    <property type="entry name" value="PROKAR_LIPOPROTEIN"/>
    <property type="match status" value="1"/>
</dbReference>
<proteinExistence type="predicted"/>
<evidence type="ECO:0000256" key="2">
    <source>
        <dbReference type="SAM" id="SignalP"/>
    </source>
</evidence>
<dbReference type="Gene3D" id="2.60.40.4150">
    <property type="entry name" value="Type VI secretion system, lipoprotein SciN"/>
    <property type="match status" value="1"/>
</dbReference>
<keyword evidence="2" id="KW-0732">Signal</keyword>
<accession>A0ABU5DAJ2</accession>
<feature type="chain" id="PRO_5045608212" evidence="2">
    <location>
        <begin position="22"/>
        <end position="157"/>
    </location>
</feature>